<organism evidence="2">
    <name type="scientific">marine sediment metagenome</name>
    <dbReference type="NCBI Taxonomy" id="412755"/>
    <lineage>
        <taxon>unclassified sequences</taxon>
        <taxon>metagenomes</taxon>
        <taxon>ecological metagenomes</taxon>
    </lineage>
</organism>
<sequence length="125" mass="14420">MWLMPDVIKDNDNVGLAAQLLDVSEFKIFEQAYRLWFGQVPDLKSTEDFFSNYLRGGIAPYWVRDMSRKVLDKCGRGSCEPEDFGLKRPEGDPETKARGQWYIIMLVIGLSAFFYMVINTPLPPF</sequence>
<proteinExistence type="predicted"/>
<dbReference type="EMBL" id="LAZR01021402">
    <property type="protein sequence ID" value="KKL85447.1"/>
    <property type="molecule type" value="Genomic_DNA"/>
</dbReference>
<keyword evidence="1" id="KW-0812">Transmembrane</keyword>
<comment type="caution">
    <text evidence="2">The sequence shown here is derived from an EMBL/GenBank/DDBJ whole genome shotgun (WGS) entry which is preliminary data.</text>
</comment>
<dbReference type="AlphaFoldDB" id="A0A0F9IDK3"/>
<name>A0A0F9IDK3_9ZZZZ</name>
<feature type="transmembrane region" description="Helical" evidence="1">
    <location>
        <begin position="101"/>
        <end position="118"/>
    </location>
</feature>
<protein>
    <submittedName>
        <fullName evidence="2">Uncharacterized protein</fullName>
    </submittedName>
</protein>
<evidence type="ECO:0000256" key="1">
    <source>
        <dbReference type="SAM" id="Phobius"/>
    </source>
</evidence>
<accession>A0A0F9IDK3</accession>
<gene>
    <name evidence="2" type="ORF">LCGC14_1954630</name>
</gene>
<keyword evidence="1" id="KW-1133">Transmembrane helix</keyword>
<reference evidence="2" key="1">
    <citation type="journal article" date="2015" name="Nature">
        <title>Complex archaea that bridge the gap between prokaryotes and eukaryotes.</title>
        <authorList>
            <person name="Spang A."/>
            <person name="Saw J.H."/>
            <person name="Jorgensen S.L."/>
            <person name="Zaremba-Niedzwiedzka K."/>
            <person name="Martijn J."/>
            <person name="Lind A.E."/>
            <person name="van Eijk R."/>
            <person name="Schleper C."/>
            <person name="Guy L."/>
            <person name="Ettema T.J."/>
        </authorList>
    </citation>
    <scope>NUCLEOTIDE SEQUENCE</scope>
</reference>
<evidence type="ECO:0000313" key="2">
    <source>
        <dbReference type="EMBL" id="KKL85447.1"/>
    </source>
</evidence>
<keyword evidence="1" id="KW-0472">Membrane</keyword>